<evidence type="ECO:0000259" key="1">
    <source>
        <dbReference type="Pfam" id="PF13460"/>
    </source>
</evidence>
<feature type="domain" description="NAD(P)-binding" evidence="1">
    <location>
        <begin position="12"/>
        <end position="182"/>
    </location>
</feature>
<accession>A0AA88MYY4</accession>
<dbReference type="PANTHER" id="PTHR43355:SF2">
    <property type="entry name" value="FLAVIN REDUCTASE (NADPH)"/>
    <property type="match status" value="1"/>
</dbReference>
<dbReference type="SUPFAM" id="SSF51735">
    <property type="entry name" value="NAD(P)-binding Rossmann-fold domains"/>
    <property type="match status" value="1"/>
</dbReference>
<evidence type="ECO:0000313" key="3">
    <source>
        <dbReference type="Proteomes" id="UP001187315"/>
    </source>
</evidence>
<protein>
    <recommendedName>
        <fullName evidence="1">NAD(P)-binding domain-containing protein</fullName>
    </recommendedName>
</protein>
<dbReference type="AlphaFoldDB" id="A0AA88MYY4"/>
<dbReference type="GO" id="GO:0004074">
    <property type="term" value="F:biliverdin reductase [NAD(P)H] activity"/>
    <property type="evidence" value="ECO:0007669"/>
    <property type="project" value="TreeGrafter"/>
</dbReference>
<proteinExistence type="predicted"/>
<organism evidence="2 3">
    <name type="scientific">Tachysurus vachellii</name>
    <name type="common">Darkbarbel catfish</name>
    <name type="synonym">Pelteobagrus vachellii</name>
    <dbReference type="NCBI Taxonomy" id="175792"/>
    <lineage>
        <taxon>Eukaryota</taxon>
        <taxon>Metazoa</taxon>
        <taxon>Chordata</taxon>
        <taxon>Craniata</taxon>
        <taxon>Vertebrata</taxon>
        <taxon>Euteleostomi</taxon>
        <taxon>Actinopterygii</taxon>
        <taxon>Neopterygii</taxon>
        <taxon>Teleostei</taxon>
        <taxon>Ostariophysi</taxon>
        <taxon>Siluriformes</taxon>
        <taxon>Bagridae</taxon>
        <taxon>Tachysurus</taxon>
    </lineage>
</organism>
<dbReference type="PANTHER" id="PTHR43355">
    <property type="entry name" value="FLAVIN REDUCTASE (NADPH)"/>
    <property type="match status" value="1"/>
</dbReference>
<dbReference type="InterPro" id="IPR051606">
    <property type="entry name" value="Polyketide_Oxido-like"/>
</dbReference>
<comment type="caution">
    <text evidence="2">The sequence shown here is derived from an EMBL/GenBank/DDBJ whole genome shotgun (WGS) entry which is preliminary data.</text>
</comment>
<dbReference type="InterPro" id="IPR016040">
    <property type="entry name" value="NAD(P)-bd_dom"/>
</dbReference>
<dbReference type="Pfam" id="PF13460">
    <property type="entry name" value="NAD_binding_10"/>
    <property type="match status" value="1"/>
</dbReference>
<dbReference type="Gene3D" id="3.40.50.720">
    <property type="entry name" value="NAD(P)-binding Rossmann-like Domain"/>
    <property type="match status" value="1"/>
</dbReference>
<evidence type="ECO:0000313" key="2">
    <source>
        <dbReference type="EMBL" id="KAK2848224.1"/>
    </source>
</evidence>
<dbReference type="GO" id="GO:0042602">
    <property type="term" value="F:riboflavin reductase (NADPH) activity"/>
    <property type="evidence" value="ECO:0007669"/>
    <property type="project" value="TreeGrafter"/>
</dbReference>
<name>A0AA88MYY4_TACVA</name>
<gene>
    <name evidence="2" type="ORF">Q7C36_009906</name>
</gene>
<sequence>MSDSIKNVAIFGSTGMTGLATLPIAAAAGYNVTVLVRDPSRLPADHKASRIVVGDVCNKEDVKKTLEGQDAVIIILGTRNDLSPTTMMSEGTRNILESMKSRGICKVVACMSAFLLWDRAKVPSRLIQVTEDHERMYMLLKESGLDYVAVMPPHIADNHPLTEKYMVAENMLRGRVISKHDLVSGKHERTRAVLRVHNGGTGAEAKTPRSCQRPRVGESVAVCVEHFNRQVPARSGPGGAELTPLCPHF</sequence>
<dbReference type="Proteomes" id="UP001187315">
    <property type="component" value="Unassembled WGS sequence"/>
</dbReference>
<dbReference type="CDD" id="cd05244">
    <property type="entry name" value="BVR-B_like_SDR_a"/>
    <property type="match status" value="1"/>
</dbReference>
<dbReference type="EMBL" id="JAVHJS010000009">
    <property type="protein sequence ID" value="KAK2848224.1"/>
    <property type="molecule type" value="Genomic_DNA"/>
</dbReference>
<keyword evidence="3" id="KW-1185">Reference proteome</keyword>
<reference evidence="2" key="1">
    <citation type="submission" date="2023-08" db="EMBL/GenBank/DDBJ databases">
        <title>Pelteobagrus vachellii genome.</title>
        <authorList>
            <person name="Liu H."/>
        </authorList>
    </citation>
    <scope>NUCLEOTIDE SEQUENCE</scope>
    <source>
        <strain evidence="2">PRFRI_2022a</strain>
        <tissue evidence="2">Muscle</tissue>
    </source>
</reference>
<dbReference type="InterPro" id="IPR036291">
    <property type="entry name" value="NAD(P)-bd_dom_sf"/>
</dbReference>